<name>A0A183PJ71_9TREM</name>
<dbReference type="EMBL" id="UZAL01034609">
    <property type="protein sequence ID" value="VDP65769.1"/>
    <property type="molecule type" value="Genomic_DNA"/>
</dbReference>
<feature type="non-terminal residue" evidence="1">
    <location>
        <position position="93"/>
    </location>
</feature>
<evidence type="ECO:0000313" key="1">
    <source>
        <dbReference type="EMBL" id="VDP65769.1"/>
    </source>
</evidence>
<dbReference type="Proteomes" id="UP000269396">
    <property type="component" value="Unassembled WGS sequence"/>
</dbReference>
<dbReference type="AlphaFoldDB" id="A0A183PJ71"/>
<proteinExistence type="predicted"/>
<protein>
    <submittedName>
        <fullName evidence="1">Uncharacterized protein</fullName>
    </submittedName>
</protein>
<organism evidence="1 2">
    <name type="scientific">Schistosoma mattheei</name>
    <dbReference type="NCBI Taxonomy" id="31246"/>
    <lineage>
        <taxon>Eukaryota</taxon>
        <taxon>Metazoa</taxon>
        <taxon>Spiralia</taxon>
        <taxon>Lophotrochozoa</taxon>
        <taxon>Platyhelminthes</taxon>
        <taxon>Trematoda</taxon>
        <taxon>Digenea</taxon>
        <taxon>Strigeidida</taxon>
        <taxon>Schistosomatoidea</taxon>
        <taxon>Schistosomatidae</taxon>
        <taxon>Schistosoma</taxon>
    </lineage>
</organism>
<reference evidence="1 2" key="1">
    <citation type="submission" date="2018-11" db="EMBL/GenBank/DDBJ databases">
        <authorList>
            <consortium name="Pathogen Informatics"/>
        </authorList>
    </citation>
    <scope>NUCLEOTIDE SEQUENCE [LARGE SCALE GENOMIC DNA]</scope>
    <source>
        <strain>Denwood</strain>
        <strain evidence="2">Zambia</strain>
    </source>
</reference>
<keyword evidence="2" id="KW-1185">Reference proteome</keyword>
<sequence>MKLEQQLGQNNMNSLNIVVSQCNNNSNISDSLLNNYPYPYTQHHQQQHHPYEHHQHNSNSPVFLHIVRTCDIVNDPKLMKSIIETKTTGHLVE</sequence>
<evidence type="ECO:0000313" key="2">
    <source>
        <dbReference type="Proteomes" id="UP000269396"/>
    </source>
</evidence>
<gene>
    <name evidence="1" type="ORF">SMTD_LOCUS14407</name>
</gene>
<accession>A0A183PJ71</accession>